<reference evidence="1" key="1">
    <citation type="journal article" date="2015" name="Nature">
        <title>Complex archaea that bridge the gap between prokaryotes and eukaryotes.</title>
        <authorList>
            <person name="Spang A."/>
            <person name="Saw J.H."/>
            <person name="Jorgensen S.L."/>
            <person name="Zaremba-Niedzwiedzka K."/>
            <person name="Martijn J."/>
            <person name="Lind A.E."/>
            <person name="van Eijk R."/>
            <person name="Schleper C."/>
            <person name="Guy L."/>
            <person name="Ettema T.J."/>
        </authorList>
    </citation>
    <scope>NUCLEOTIDE SEQUENCE</scope>
</reference>
<dbReference type="AlphaFoldDB" id="A0A0F8XW35"/>
<sequence length="25" mass="2982">MKTYPRNHGNIIVQMKKLKKNLARV</sequence>
<dbReference type="EMBL" id="LAZR01056832">
    <property type="protein sequence ID" value="KKK73327.1"/>
    <property type="molecule type" value="Genomic_DNA"/>
</dbReference>
<evidence type="ECO:0000313" key="1">
    <source>
        <dbReference type="EMBL" id="KKK73327.1"/>
    </source>
</evidence>
<accession>A0A0F8XW35</accession>
<name>A0A0F8XW35_9ZZZZ</name>
<comment type="caution">
    <text evidence="1">The sequence shown here is derived from an EMBL/GenBank/DDBJ whole genome shotgun (WGS) entry which is preliminary data.</text>
</comment>
<protein>
    <submittedName>
        <fullName evidence="1">Uncharacterized protein</fullName>
    </submittedName>
</protein>
<feature type="non-terminal residue" evidence="1">
    <location>
        <position position="25"/>
    </location>
</feature>
<organism evidence="1">
    <name type="scientific">marine sediment metagenome</name>
    <dbReference type="NCBI Taxonomy" id="412755"/>
    <lineage>
        <taxon>unclassified sequences</taxon>
        <taxon>metagenomes</taxon>
        <taxon>ecological metagenomes</taxon>
    </lineage>
</organism>
<gene>
    <name evidence="1" type="ORF">LCGC14_2894900</name>
</gene>
<proteinExistence type="predicted"/>